<dbReference type="Gene3D" id="6.10.140.1340">
    <property type="match status" value="1"/>
</dbReference>
<feature type="transmembrane region" description="Helical" evidence="1">
    <location>
        <begin position="7"/>
        <end position="26"/>
    </location>
</feature>
<dbReference type="RefSeq" id="WP_006989267.1">
    <property type="nucleotide sequence ID" value="NZ_JH594606.1"/>
</dbReference>
<name>H2BW40_GILLR</name>
<keyword evidence="1" id="KW-0812">Transmembrane</keyword>
<dbReference type="Proteomes" id="UP000003844">
    <property type="component" value="Unassembled WGS sequence"/>
</dbReference>
<protein>
    <recommendedName>
        <fullName evidence="4">DUF2892 domain-containing protein</fullName>
    </recommendedName>
</protein>
<accession>H2BW40</accession>
<keyword evidence="1" id="KW-1133">Transmembrane helix</keyword>
<sequence length="67" mass="7393">MLDGIVGIIYLISVVLCLSVDIQWVYLAGVVAVLQISSYFTGFCPVYFLLDKFTHESGHKRAGSKPI</sequence>
<keyword evidence="3" id="KW-1185">Reference proteome</keyword>
<feature type="transmembrane region" description="Helical" evidence="1">
    <location>
        <begin position="32"/>
        <end position="50"/>
    </location>
</feature>
<keyword evidence="1" id="KW-0472">Membrane</keyword>
<evidence type="ECO:0000256" key="1">
    <source>
        <dbReference type="SAM" id="Phobius"/>
    </source>
</evidence>
<evidence type="ECO:0000313" key="2">
    <source>
        <dbReference type="EMBL" id="EHQ02957.1"/>
    </source>
</evidence>
<organism evidence="2 3">
    <name type="scientific">Gillisia limnaea (strain DSM 15749 / LMG 21470 / R-8282)</name>
    <dbReference type="NCBI Taxonomy" id="865937"/>
    <lineage>
        <taxon>Bacteria</taxon>
        <taxon>Pseudomonadati</taxon>
        <taxon>Bacteroidota</taxon>
        <taxon>Flavobacteriia</taxon>
        <taxon>Flavobacteriales</taxon>
        <taxon>Flavobacteriaceae</taxon>
        <taxon>Gillisia</taxon>
    </lineage>
</organism>
<dbReference type="STRING" id="865937.Gilli_2330"/>
<gene>
    <name evidence="2" type="ORF">Gilli_2330</name>
</gene>
<dbReference type="AlphaFoldDB" id="H2BW40"/>
<proteinExistence type="predicted"/>
<evidence type="ECO:0008006" key="4">
    <source>
        <dbReference type="Google" id="ProtNLM"/>
    </source>
</evidence>
<dbReference type="EMBL" id="JH594606">
    <property type="protein sequence ID" value="EHQ02957.1"/>
    <property type="molecule type" value="Genomic_DNA"/>
</dbReference>
<evidence type="ECO:0000313" key="3">
    <source>
        <dbReference type="Proteomes" id="UP000003844"/>
    </source>
</evidence>
<dbReference type="OrthoDB" id="5192149at2"/>
<reference evidence="3" key="1">
    <citation type="journal article" date="2012" name="Stand. Genomic Sci.">
        <title>Genome sequence of the Antarctic rhodopsins-containing flavobacterium Gillisia limnaea type strain (R-8282(T)).</title>
        <authorList>
            <person name="Riedel T."/>
            <person name="Held B."/>
            <person name="Nolan M."/>
            <person name="Lucas S."/>
            <person name="Lapidus A."/>
            <person name="Tice H."/>
            <person name="Del Rio T.G."/>
            <person name="Cheng J.F."/>
            <person name="Han C."/>
            <person name="Tapia R."/>
            <person name="Goodwin L.A."/>
            <person name="Pitluck S."/>
            <person name="Liolios K."/>
            <person name="Mavromatis K."/>
            <person name="Pagani I."/>
            <person name="Ivanova N."/>
            <person name="Mikhailova N."/>
            <person name="Pati A."/>
            <person name="Chen A."/>
            <person name="Palaniappan K."/>
            <person name="Land M."/>
            <person name="Rohde M."/>
            <person name="Tindall B.J."/>
            <person name="Detter J.C."/>
            <person name="Goker M."/>
            <person name="Bristow J."/>
            <person name="Eisen J.A."/>
            <person name="Markowitz V."/>
            <person name="Hugenholtz P."/>
            <person name="Kyrpides N.C."/>
            <person name="Klenk H.P."/>
            <person name="Woyke T."/>
        </authorList>
    </citation>
    <scope>NUCLEOTIDE SEQUENCE [LARGE SCALE GENOMIC DNA]</scope>
    <source>
        <strain evidence="3">DSM 15749 / LMG 21470 / R-8282</strain>
    </source>
</reference>
<dbReference type="HOGENOM" id="CLU_2806377_0_0_10"/>